<dbReference type="RefSeq" id="WP_150811410.1">
    <property type="nucleotide sequence ID" value="NZ_CABPSR010000030.1"/>
</dbReference>
<dbReference type="Proteomes" id="UP000335538">
    <property type="component" value="Unassembled WGS sequence"/>
</dbReference>
<reference evidence="2 3" key="1">
    <citation type="submission" date="2019-08" db="EMBL/GenBank/DDBJ databases">
        <authorList>
            <person name="Peeters C."/>
        </authorList>
    </citation>
    <scope>NUCLEOTIDE SEQUENCE [LARGE SCALE GENOMIC DNA]</scope>
    <source>
        <strain evidence="2 3">LMG 31121</strain>
    </source>
</reference>
<evidence type="ECO:0000256" key="1">
    <source>
        <dbReference type="SAM" id="MobiDB-lite"/>
    </source>
</evidence>
<feature type="region of interest" description="Disordered" evidence="1">
    <location>
        <begin position="57"/>
        <end position="92"/>
    </location>
</feature>
<proteinExistence type="predicted"/>
<organism evidence="2 3">
    <name type="scientific">Pandoraea sputorum</name>
    <dbReference type="NCBI Taxonomy" id="93222"/>
    <lineage>
        <taxon>Bacteria</taxon>
        <taxon>Pseudomonadati</taxon>
        <taxon>Pseudomonadota</taxon>
        <taxon>Betaproteobacteria</taxon>
        <taxon>Burkholderiales</taxon>
        <taxon>Burkholderiaceae</taxon>
        <taxon>Pandoraea</taxon>
    </lineage>
</organism>
<gene>
    <name evidence="2" type="ORF">PSP31121_05334</name>
</gene>
<evidence type="ECO:0000313" key="2">
    <source>
        <dbReference type="EMBL" id="VVE85632.1"/>
    </source>
</evidence>
<sequence>MPWMSGLCPALAGQGAIEGKTVHRSHLRGERAIQRVAASDSGLGGVLGQVLGQVRTARKRNEMTPSRRCSARYGSRVRSSPWMPSAAYAKRH</sequence>
<protein>
    <submittedName>
        <fullName evidence="2">Uncharacterized protein</fullName>
    </submittedName>
</protein>
<accession>A0A5E5BKJ8</accession>
<dbReference type="AlphaFoldDB" id="A0A5E5BKJ8"/>
<dbReference type="EMBL" id="CABPSR010000030">
    <property type="protein sequence ID" value="VVE85632.1"/>
    <property type="molecule type" value="Genomic_DNA"/>
</dbReference>
<name>A0A5E5BKJ8_9BURK</name>
<evidence type="ECO:0000313" key="3">
    <source>
        <dbReference type="Proteomes" id="UP000335538"/>
    </source>
</evidence>